<name>A0AAD2D6H7_EUPCR</name>
<evidence type="ECO:0000256" key="2">
    <source>
        <dbReference type="SAM" id="MobiDB-lite"/>
    </source>
</evidence>
<keyword evidence="1" id="KW-0106">Calcium</keyword>
<reference evidence="4" key="1">
    <citation type="submission" date="2023-07" db="EMBL/GenBank/DDBJ databases">
        <authorList>
            <consortium name="AG Swart"/>
            <person name="Singh M."/>
            <person name="Singh A."/>
            <person name="Seah K."/>
            <person name="Emmerich C."/>
        </authorList>
    </citation>
    <scope>NUCLEOTIDE SEQUENCE</scope>
    <source>
        <strain evidence="4">DP1</strain>
    </source>
</reference>
<feature type="domain" description="EF-hand" evidence="3">
    <location>
        <begin position="328"/>
        <end position="363"/>
    </location>
</feature>
<dbReference type="PROSITE" id="PS50222">
    <property type="entry name" value="EF_HAND_2"/>
    <property type="match status" value="1"/>
</dbReference>
<sequence length="886" mass="102345">MEDTEIYNELNNYDSGKQNDFLQPKISPYEEHWGTLLNFLDDSNIDEATLSKMTETEEEISLNQDIQEEVIETKPRNMAEVYKQNSKKLVEDRQDDNEEDYVYQSKKKAVVMIRNKTSSQMKEDPMNLSVNNPTAAQSYSKNDYTADSRGGIGGTPAPTSVKIGVSNLSSNYKKSTFSRKKITGNGGGLSVYKQKAKKEPTNNFMMSDKAIKENHLLRSMKKLKQQDDKTAANRVGVGGGKNENFNRMTTQLSTVRRRYGVRTKETRPNTREQKMLDQMYQRQGDDEMPGDLKSQFGGIPPSQLLAMKKGEQWMRKRNMLLKTEVNRKHIEFAKNLFLSWDDSGNGELNPDEIKKPFISMGLSADSKFASKLFEALASGNKRKKKADLKLTLQDFIKIFKSDKFSEQISQMIRKEIDNGNNAKINLSHTKPFMEQHLDPNSSKRSKKNVTISMKNENGIVEIPLDPSMKGQFNVYKRESTENGHVSSKKIIKIDEKRDTLIEENIKERADDQRSFDAKENINDTSQSQFLPNDREIMEQFNKTSSLTDQMKIVKKWWNEMGDSSSNTMHLRQNDYISKPIKVVASFMTQKGITPDIEKAKNVIYKAQLGRDKRQVVTFDEFNRIFCKGIFKDALINVVESIDKDNQINNDSLPLSVKISQYKRGLMIDGLMKEKSRYEDGKAILEALNALKREEDPNYHMDEMQLRAFMEDPYDKRAREREASLRHAQFNPFVRTFEDDYINSIKIIDPPTNDETQRTNFKNWKNTGVDEDVNETFFEEKQNYLSKLKEEEDRENRRRKEAGFADLKKIQKRPTLIGVADKIVHSLQNDKPYRPPAALKHDPNPKISVPNHYYSADRQTRLGEQSDLLSRFQKVVMHDPYINHTSA</sequence>
<dbReference type="SUPFAM" id="SSF47473">
    <property type="entry name" value="EF-hand"/>
    <property type="match status" value="1"/>
</dbReference>
<gene>
    <name evidence="4" type="ORF">ECRASSUSDP1_LOCUS24580</name>
</gene>
<evidence type="ECO:0000256" key="1">
    <source>
        <dbReference type="ARBA" id="ARBA00022837"/>
    </source>
</evidence>
<comment type="caution">
    <text evidence="4">The sequence shown here is derived from an EMBL/GenBank/DDBJ whole genome shotgun (WGS) entry which is preliminary data.</text>
</comment>
<dbReference type="InterPro" id="IPR011992">
    <property type="entry name" value="EF-hand-dom_pair"/>
</dbReference>
<dbReference type="EMBL" id="CAMPGE010025319">
    <property type="protein sequence ID" value="CAI2383089.1"/>
    <property type="molecule type" value="Genomic_DNA"/>
</dbReference>
<dbReference type="GO" id="GO:0005509">
    <property type="term" value="F:calcium ion binding"/>
    <property type="evidence" value="ECO:0007669"/>
    <property type="project" value="InterPro"/>
</dbReference>
<accession>A0AAD2D6H7</accession>
<dbReference type="Proteomes" id="UP001295684">
    <property type="component" value="Unassembled WGS sequence"/>
</dbReference>
<feature type="region of interest" description="Disordered" evidence="2">
    <location>
        <begin position="224"/>
        <end position="245"/>
    </location>
</feature>
<evidence type="ECO:0000313" key="4">
    <source>
        <dbReference type="EMBL" id="CAI2383089.1"/>
    </source>
</evidence>
<dbReference type="InterPro" id="IPR018247">
    <property type="entry name" value="EF_Hand_1_Ca_BS"/>
</dbReference>
<evidence type="ECO:0000259" key="3">
    <source>
        <dbReference type="PROSITE" id="PS50222"/>
    </source>
</evidence>
<evidence type="ECO:0000313" key="5">
    <source>
        <dbReference type="Proteomes" id="UP001295684"/>
    </source>
</evidence>
<proteinExistence type="predicted"/>
<protein>
    <recommendedName>
        <fullName evidence="3">EF-hand domain-containing protein</fullName>
    </recommendedName>
</protein>
<keyword evidence="5" id="KW-1185">Reference proteome</keyword>
<dbReference type="PROSITE" id="PS00018">
    <property type="entry name" value="EF_HAND_1"/>
    <property type="match status" value="1"/>
</dbReference>
<dbReference type="Gene3D" id="1.10.238.10">
    <property type="entry name" value="EF-hand"/>
    <property type="match status" value="1"/>
</dbReference>
<feature type="region of interest" description="Disordered" evidence="2">
    <location>
        <begin position="134"/>
        <end position="157"/>
    </location>
</feature>
<feature type="compositionally biased region" description="Polar residues" evidence="2">
    <location>
        <begin position="134"/>
        <end position="145"/>
    </location>
</feature>
<organism evidence="4 5">
    <name type="scientific">Euplotes crassus</name>
    <dbReference type="NCBI Taxonomy" id="5936"/>
    <lineage>
        <taxon>Eukaryota</taxon>
        <taxon>Sar</taxon>
        <taxon>Alveolata</taxon>
        <taxon>Ciliophora</taxon>
        <taxon>Intramacronucleata</taxon>
        <taxon>Spirotrichea</taxon>
        <taxon>Hypotrichia</taxon>
        <taxon>Euplotida</taxon>
        <taxon>Euplotidae</taxon>
        <taxon>Moneuplotes</taxon>
    </lineage>
</organism>
<dbReference type="AlphaFoldDB" id="A0AAD2D6H7"/>
<dbReference type="InterPro" id="IPR002048">
    <property type="entry name" value="EF_hand_dom"/>
</dbReference>